<sequence>MLLTKLFYSNTKNAKRNKNIFIFLQEVGNSECFKTEDANGLIIKDYQGFHKNTKLCDNKFLLALLPLFFALMYRLNLKI</sequence>
<feature type="transmembrane region" description="Helical" evidence="1">
    <location>
        <begin position="60"/>
        <end position="77"/>
    </location>
</feature>
<dbReference type="AlphaFoldDB" id="A0A4R2GKN3"/>
<organism evidence="2 3">
    <name type="scientific">Natronoflexus pectinivorans</name>
    <dbReference type="NCBI Taxonomy" id="682526"/>
    <lineage>
        <taxon>Bacteria</taxon>
        <taxon>Pseudomonadati</taxon>
        <taxon>Bacteroidota</taxon>
        <taxon>Bacteroidia</taxon>
        <taxon>Marinilabiliales</taxon>
        <taxon>Marinilabiliaceae</taxon>
        <taxon>Natronoflexus</taxon>
    </lineage>
</organism>
<evidence type="ECO:0000313" key="2">
    <source>
        <dbReference type="EMBL" id="TCO07949.1"/>
    </source>
</evidence>
<name>A0A4R2GKN3_9BACT</name>
<dbReference type="Proteomes" id="UP000295221">
    <property type="component" value="Unassembled WGS sequence"/>
</dbReference>
<accession>A0A4R2GKN3</accession>
<keyword evidence="1" id="KW-1133">Transmembrane helix</keyword>
<dbReference type="EMBL" id="SLWK01000006">
    <property type="protein sequence ID" value="TCO07949.1"/>
    <property type="molecule type" value="Genomic_DNA"/>
</dbReference>
<comment type="caution">
    <text evidence="2">The sequence shown here is derived from an EMBL/GenBank/DDBJ whole genome shotgun (WGS) entry which is preliminary data.</text>
</comment>
<keyword evidence="1" id="KW-0812">Transmembrane</keyword>
<evidence type="ECO:0000256" key="1">
    <source>
        <dbReference type="SAM" id="Phobius"/>
    </source>
</evidence>
<keyword evidence="3" id="KW-1185">Reference proteome</keyword>
<proteinExistence type="predicted"/>
<evidence type="ECO:0000313" key="3">
    <source>
        <dbReference type="Proteomes" id="UP000295221"/>
    </source>
</evidence>
<gene>
    <name evidence="2" type="ORF">EV194_10690</name>
</gene>
<keyword evidence="1" id="KW-0472">Membrane</keyword>
<protein>
    <submittedName>
        <fullName evidence="2">Uncharacterized protein</fullName>
    </submittedName>
</protein>
<reference evidence="2 3" key="1">
    <citation type="submission" date="2019-03" db="EMBL/GenBank/DDBJ databases">
        <title>Genomic Encyclopedia of Type Strains, Phase IV (KMG-IV): sequencing the most valuable type-strain genomes for metagenomic binning, comparative biology and taxonomic classification.</title>
        <authorList>
            <person name="Goeker M."/>
        </authorList>
    </citation>
    <scope>NUCLEOTIDE SEQUENCE [LARGE SCALE GENOMIC DNA]</scope>
    <source>
        <strain evidence="2 3">DSM 24179</strain>
    </source>
</reference>